<protein>
    <submittedName>
        <fullName evidence="2">Uncharacterized protein</fullName>
    </submittedName>
</protein>
<evidence type="ECO:0000313" key="3">
    <source>
        <dbReference type="Proteomes" id="UP000070444"/>
    </source>
</evidence>
<sequence length="110" mass="12633">MHASTLVALTSLLSIFSAQNTTCPPGTPKSIAIRFAWKHRWLRCENGDEGGCPKNLPDPYDKPAKDNCEKYLREEGEDFIIDYYFCQKKKKFDELKPILDKMGWACEISE</sequence>
<accession>A0A137NYP2</accession>
<feature type="signal peptide" evidence="1">
    <location>
        <begin position="1"/>
        <end position="18"/>
    </location>
</feature>
<keyword evidence="1" id="KW-0732">Signal</keyword>
<dbReference type="EMBL" id="KQ964609">
    <property type="protein sequence ID" value="KXN67862.1"/>
    <property type="molecule type" value="Genomic_DNA"/>
</dbReference>
<evidence type="ECO:0000313" key="2">
    <source>
        <dbReference type="EMBL" id="KXN67862.1"/>
    </source>
</evidence>
<keyword evidence="3" id="KW-1185">Reference proteome</keyword>
<proteinExistence type="predicted"/>
<feature type="chain" id="PRO_5007294281" evidence="1">
    <location>
        <begin position="19"/>
        <end position="110"/>
    </location>
</feature>
<organism evidence="2 3">
    <name type="scientific">Conidiobolus coronatus (strain ATCC 28846 / CBS 209.66 / NRRL 28638)</name>
    <name type="common">Delacroixia coronata</name>
    <dbReference type="NCBI Taxonomy" id="796925"/>
    <lineage>
        <taxon>Eukaryota</taxon>
        <taxon>Fungi</taxon>
        <taxon>Fungi incertae sedis</taxon>
        <taxon>Zoopagomycota</taxon>
        <taxon>Entomophthoromycotina</taxon>
        <taxon>Entomophthoromycetes</taxon>
        <taxon>Entomophthorales</taxon>
        <taxon>Ancylistaceae</taxon>
        <taxon>Conidiobolus</taxon>
    </lineage>
</organism>
<name>A0A137NYP2_CONC2</name>
<evidence type="ECO:0000256" key="1">
    <source>
        <dbReference type="SAM" id="SignalP"/>
    </source>
</evidence>
<dbReference type="AlphaFoldDB" id="A0A137NYP2"/>
<dbReference type="Proteomes" id="UP000070444">
    <property type="component" value="Unassembled WGS sequence"/>
</dbReference>
<reference evidence="2 3" key="1">
    <citation type="journal article" date="2015" name="Genome Biol. Evol.">
        <title>Phylogenomic analyses indicate that early fungi evolved digesting cell walls of algal ancestors of land plants.</title>
        <authorList>
            <person name="Chang Y."/>
            <person name="Wang S."/>
            <person name="Sekimoto S."/>
            <person name="Aerts A.L."/>
            <person name="Choi C."/>
            <person name="Clum A."/>
            <person name="LaButti K.M."/>
            <person name="Lindquist E.A."/>
            <person name="Yee Ngan C."/>
            <person name="Ohm R.A."/>
            <person name="Salamov A.A."/>
            <person name="Grigoriev I.V."/>
            <person name="Spatafora J.W."/>
            <person name="Berbee M.L."/>
        </authorList>
    </citation>
    <scope>NUCLEOTIDE SEQUENCE [LARGE SCALE GENOMIC DNA]</scope>
    <source>
        <strain evidence="2 3">NRRL 28638</strain>
    </source>
</reference>
<gene>
    <name evidence="2" type="ORF">CONCODRAFT_19338</name>
</gene>